<sequence>MASKVKAQRTCTLCKNDNRNKNDFNCISQPLKEDLSAFCWILQKKMPKDFASDDSCRICNKCKKKIVRSSMKRLQALRLVVSTQFLNKVMDLFGKDHDQPLKDAKAYLEDRLKTENEPIAVPIPEFNTSIAGQLQDKVIPNTNDSDRWRKYNPIDDITPTIFLNHIFFILDLIW</sequence>
<organism evidence="1 2">
    <name type="scientific">Clytia hemisphaerica</name>
    <dbReference type="NCBI Taxonomy" id="252671"/>
    <lineage>
        <taxon>Eukaryota</taxon>
        <taxon>Metazoa</taxon>
        <taxon>Cnidaria</taxon>
        <taxon>Hydrozoa</taxon>
        <taxon>Hydroidolina</taxon>
        <taxon>Leptothecata</taxon>
        <taxon>Obeliida</taxon>
        <taxon>Clytiidae</taxon>
        <taxon>Clytia</taxon>
    </lineage>
</organism>
<dbReference type="AlphaFoldDB" id="A0A7M5XH31"/>
<reference evidence="1" key="1">
    <citation type="submission" date="2021-01" db="UniProtKB">
        <authorList>
            <consortium name="EnsemblMetazoa"/>
        </authorList>
    </citation>
    <scope>IDENTIFICATION</scope>
</reference>
<dbReference type="Proteomes" id="UP000594262">
    <property type="component" value="Unplaced"/>
</dbReference>
<protein>
    <submittedName>
        <fullName evidence="1">Uncharacterized protein</fullName>
    </submittedName>
</protein>
<proteinExistence type="predicted"/>
<dbReference type="EnsemblMetazoa" id="CLYHEMT021802.2">
    <property type="protein sequence ID" value="CLYHEMP021802.2"/>
    <property type="gene ID" value="CLYHEMG021802"/>
</dbReference>
<evidence type="ECO:0000313" key="1">
    <source>
        <dbReference type="EnsemblMetazoa" id="CLYHEMP021802.2"/>
    </source>
</evidence>
<keyword evidence="2" id="KW-1185">Reference proteome</keyword>
<evidence type="ECO:0000313" key="2">
    <source>
        <dbReference type="Proteomes" id="UP000594262"/>
    </source>
</evidence>
<accession>A0A7M5XH31</accession>
<name>A0A7M5XH31_9CNID</name>